<dbReference type="OrthoDB" id="541921at2759"/>
<feature type="domain" description="PAS" evidence="5">
    <location>
        <begin position="719"/>
        <end position="763"/>
    </location>
</feature>
<sequence length="806" mass="91404">MLRRHLLTVIFRGPATWRSLYSRLQPPACFTTSYFYHKFVPPNKLDFNLKEANVDVGWVITMTSSQGNSTVISDADSSAQGSDKKKKEKKASAADEGDILDEKKSAEEALFACMYALVKEKGQDSWQYSYAKVALEGLVSFIIVFNPSNSNWDIDTGNTFWEILRWTVLRIPITESYGYGLYSSLVYVIAAFIFSILAGIGLQAWYMRKSDQSKWLKVLTSVLQVTSDIMFSVFYMTVLVFFMTVLGESDQSKWLKVLASVLQVTSDIMFSVFFMTMLDYLMFALACKYTSKPITHFFFTSVMCFEMPHMVVIVVSVLTATVFMISTISIQTAGCVLNPCARGILASPAAVMKIKVIITKSLLILTVNLLKFWLVPQALLMCVLAFYVFWLNFYYVPFFNDYITCIWCGMWVSVTYTTCIYAYLAFDGGDPNMNHKGTMMVLYGVWPVLLGGMVSTFLYKSRRMRSAAKFKDPSSIDMTKLKKVHRFSSVDEVELLCRVMRRFDLDGVIEPEAADQGELIIKAGLATFPNHPQLLILYSNFLMEIRKDGAASRTQLQIVSKHSPNFVQRYQIFCTVANSKRLKESTEYGGDLHSYVEFKKSYRAVLCYHKNALKQLRDLWRIMLKPDPRASKIEAAMMELSTVIDKCNRGYRKVIEQYPKNGKLLKVYGCFREDILNDFKGASRVYYEAARQGGTNNGILSMDFDFASQPGKPDMLLSMDVNEDAIVIINAEGQIMLVSQGVTSMFGYAKIELEGQNVSMLMPPPFSQRHAGYMQRYKDTGEARILDSMKEVVALSKVNYLAENAA</sequence>
<name>A0A250WR73_9CHLO</name>
<feature type="transmembrane region" description="Helical" evidence="4">
    <location>
        <begin position="402"/>
        <end position="426"/>
    </location>
</feature>
<dbReference type="AlphaFoldDB" id="A0A250WR73"/>
<keyword evidence="4" id="KW-0472">Membrane</keyword>
<gene>
    <name evidence="6" type="ORF">CEUSTIGMA_g649.t1</name>
</gene>
<dbReference type="Gene3D" id="3.30.450.20">
    <property type="entry name" value="PAS domain"/>
    <property type="match status" value="1"/>
</dbReference>
<evidence type="ECO:0000256" key="1">
    <source>
        <dbReference type="ARBA" id="ARBA00022543"/>
    </source>
</evidence>
<keyword evidence="4" id="KW-1133">Transmembrane helix</keyword>
<feature type="region of interest" description="Disordered" evidence="3">
    <location>
        <begin position="70"/>
        <end position="93"/>
    </location>
</feature>
<dbReference type="EMBL" id="BEGY01000002">
    <property type="protein sequence ID" value="GAX73196.1"/>
    <property type="molecule type" value="Genomic_DNA"/>
</dbReference>
<comment type="caution">
    <text evidence="6">The sequence shown here is derived from an EMBL/GenBank/DDBJ whole genome shotgun (WGS) entry which is preliminary data.</text>
</comment>
<proteinExistence type="predicted"/>
<organism evidence="6 7">
    <name type="scientific">Chlamydomonas eustigma</name>
    <dbReference type="NCBI Taxonomy" id="1157962"/>
    <lineage>
        <taxon>Eukaryota</taxon>
        <taxon>Viridiplantae</taxon>
        <taxon>Chlorophyta</taxon>
        <taxon>core chlorophytes</taxon>
        <taxon>Chlorophyceae</taxon>
        <taxon>CS clade</taxon>
        <taxon>Chlamydomonadales</taxon>
        <taxon>Chlamydomonadaceae</taxon>
        <taxon>Chlamydomonas</taxon>
    </lineage>
</organism>
<dbReference type="Pfam" id="PF00989">
    <property type="entry name" value="PAS"/>
    <property type="match status" value="1"/>
</dbReference>
<feature type="transmembrane region" description="Helical" evidence="4">
    <location>
        <begin position="311"/>
        <end position="337"/>
    </location>
</feature>
<dbReference type="CDD" id="cd00130">
    <property type="entry name" value="PAS"/>
    <property type="match status" value="1"/>
</dbReference>
<feature type="transmembrane region" description="Helical" evidence="4">
    <location>
        <begin position="229"/>
        <end position="247"/>
    </location>
</feature>
<dbReference type="NCBIfam" id="TIGR00229">
    <property type="entry name" value="sensory_box"/>
    <property type="match status" value="1"/>
</dbReference>
<evidence type="ECO:0000256" key="2">
    <source>
        <dbReference type="ARBA" id="ARBA00022606"/>
    </source>
</evidence>
<dbReference type="Pfam" id="PF25474">
    <property type="entry name" value="TPR_TmcB"/>
    <property type="match status" value="1"/>
</dbReference>
<evidence type="ECO:0000313" key="6">
    <source>
        <dbReference type="EMBL" id="GAX73196.1"/>
    </source>
</evidence>
<dbReference type="InterPro" id="IPR000014">
    <property type="entry name" value="PAS"/>
</dbReference>
<accession>A0A250WR73</accession>
<keyword evidence="2" id="KW-0716">Sensory transduction</keyword>
<feature type="transmembrane region" description="Helical" evidence="4">
    <location>
        <begin position="373"/>
        <end position="395"/>
    </location>
</feature>
<dbReference type="InterPro" id="IPR013767">
    <property type="entry name" value="PAS_fold"/>
</dbReference>
<keyword evidence="1" id="KW-0157">Chromophore</keyword>
<dbReference type="InterPro" id="IPR052994">
    <property type="entry name" value="Tiny_macrocysts_regulators"/>
</dbReference>
<dbReference type="Proteomes" id="UP000232323">
    <property type="component" value="Unassembled WGS sequence"/>
</dbReference>
<protein>
    <recommendedName>
        <fullName evidence="5">PAS domain-containing protein</fullName>
    </recommendedName>
</protein>
<dbReference type="InterPro" id="IPR035965">
    <property type="entry name" value="PAS-like_dom_sf"/>
</dbReference>
<keyword evidence="7" id="KW-1185">Reference proteome</keyword>
<keyword evidence="1" id="KW-0600">Photoreceptor protein</keyword>
<keyword evidence="4" id="KW-0812">Transmembrane</keyword>
<feature type="transmembrane region" description="Helical" evidence="4">
    <location>
        <begin position="268"/>
        <end position="291"/>
    </location>
</feature>
<dbReference type="GO" id="GO:0009881">
    <property type="term" value="F:photoreceptor activity"/>
    <property type="evidence" value="ECO:0007669"/>
    <property type="project" value="UniProtKB-KW"/>
</dbReference>
<feature type="compositionally biased region" description="Polar residues" evidence="3">
    <location>
        <begin position="70"/>
        <end position="80"/>
    </location>
</feature>
<evidence type="ECO:0000313" key="7">
    <source>
        <dbReference type="Proteomes" id="UP000232323"/>
    </source>
</evidence>
<dbReference type="SUPFAM" id="SSF55785">
    <property type="entry name" value="PYP-like sensor domain (PAS domain)"/>
    <property type="match status" value="1"/>
</dbReference>
<reference evidence="6 7" key="1">
    <citation type="submission" date="2017-08" db="EMBL/GenBank/DDBJ databases">
        <title>Acidophilic green algal genome provides insights into adaptation to an acidic environment.</title>
        <authorList>
            <person name="Hirooka S."/>
            <person name="Hirose Y."/>
            <person name="Kanesaki Y."/>
            <person name="Higuchi S."/>
            <person name="Fujiwara T."/>
            <person name="Onuma R."/>
            <person name="Era A."/>
            <person name="Ohbayashi R."/>
            <person name="Uzuka A."/>
            <person name="Nozaki H."/>
            <person name="Yoshikawa H."/>
            <person name="Miyagishima S.Y."/>
        </authorList>
    </citation>
    <scope>NUCLEOTIDE SEQUENCE [LARGE SCALE GENOMIC DNA]</scope>
    <source>
        <strain evidence="6 7">NIES-2499</strain>
    </source>
</reference>
<dbReference type="PROSITE" id="PS50112">
    <property type="entry name" value="PAS"/>
    <property type="match status" value="1"/>
</dbReference>
<dbReference type="STRING" id="1157962.A0A250WR73"/>
<feature type="transmembrane region" description="Helical" evidence="4">
    <location>
        <begin position="438"/>
        <end position="459"/>
    </location>
</feature>
<dbReference type="InterPro" id="IPR057352">
    <property type="entry name" value="TPR_TmcB/C"/>
</dbReference>
<dbReference type="PANTHER" id="PTHR31600">
    <property type="entry name" value="TINY MACROCYSTS PROTEIN B-RELATED"/>
    <property type="match status" value="1"/>
</dbReference>
<feature type="compositionally biased region" description="Basic and acidic residues" evidence="3">
    <location>
        <begin position="82"/>
        <end position="93"/>
    </location>
</feature>
<dbReference type="PANTHER" id="PTHR31600:SF2">
    <property type="entry name" value="GAMETE ENRICHED GENE 10 PROTEIN-RELATED"/>
    <property type="match status" value="1"/>
</dbReference>
<dbReference type="SMART" id="SM00091">
    <property type="entry name" value="PAS"/>
    <property type="match status" value="1"/>
</dbReference>
<evidence type="ECO:0000256" key="4">
    <source>
        <dbReference type="SAM" id="Phobius"/>
    </source>
</evidence>
<dbReference type="GO" id="GO:0006355">
    <property type="term" value="P:regulation of DNA-templated transcription"/>
    <property type="evidence" value="ECO:0007669"/>
    <property type="project" value="InterPro"/>
</dbReference>
<evidence type="ECO:0000259" key="5">
    <source>
        <dbReference type="PROSITE" id="PS50112"/>
    </source>
</evidence>
<keyword evidence="1" id="KW-0675">Receptor</keyword>
<feature type="transmembrane region" description="Helical" evidence="4">
    <location>
        <begin position="185"/>
        <end position="206"/>
    </location>
</feature>
<evidence type="ECO:0000256" key="3">
    <source>
        <dbReference type="SAM" id="MobiDB-lite"/>
    </source>
</evidence>